<name>A0A3N4J0X9_9PEZI</name>
<protein>
    <submittedName>
        <fullName evidence="1">Uncharacterized protein</fullName>
    </submittedName>
</protein>
<organism evidence="1 2">
    <name type="scientific">Choiromyces venosus 120613-1</name>
    <dbReference type="NCBI Taxonomy" id="1336337"/>
    <lineage>
        <taxon>Eukaryota</taxon>
        <taxon>Fungi</taxon>
        <taxon>Dikarya</taxon>
        <taxon>Ascomycota</taxon>
        <taxon>Pezizomycotina</taxon>
        <taxon>Pezizomycetes</taxon>
        <taxon>Pezizales</taxon>
        <taxon>Tuberaceae</taxon>
        <taxon>Choiromyces</taxon>
    </lineage>
</organism>
<feature type="non-terminal residue" evidence="1">
    <location>
        <position position="1"/>
    </location>
</feature>
<dbReference type="EMBL" id="ML120516">
    <property type="protein sequence ID" value="RPA90718.1"/>
    <property type="molecule type" value="Genomic_DNA"/>
</dbReference>
<reference evidence="1 2" key="1">
    <citation type="journal article" date="2018" name="Nat. Ecol. Evol.">
        <title>Pezizomycetes genomes reveal the molecular basis of ectomycorrhizal truffle lifestyle.</title>
        <authorList>
            <person name="Murat C."/>
            <person name="Payen T."/>
            <person name="Noel B."/>
            <person name="Kuo A."/>
            <person name="Morin E."/>
            <person name="Chen J."/>
            <person name="Kohler A."/>
            <person name="Krizsan K."/>
            <person name="Balestrini R."/>
            <person name="Da Silva C."/>
            <person name="Montanini B."/>
            <person name="Hainaut M."/>
            <person name="Levati E."/>
            <person name="Barry K.W."/>
            <person name="Belfiori B."/>
            <person name="Cichocki N."/>
            <person name="Clum A."/>
            <person name="Dockter R.B."/>
            <person name="Fauchery L."/>
            <person name="Guy J."/>
            <person name="Iotti M."/>
            <person name="Le Tacon F."/>
            <person name="Lindquist E.A."/>
            <person name="Lipzen A."/>
            <person name="Malagnac F."/>
            <person name="Mello A."/>
            <person name="Molinier V."/>
            <person name="Miyauchi S."/>
            <person name="Poulain J."/>
            <person name="Riccioni C."/>
            <person name="Rubini A."/>
            <person name="Sitrit Y."/>
            <person name="Splivallo R."/>
            <person name="Traeger S."/>
            <person name="Wang M."/>
            <person name="Zifcakova L."/>
            <person name="Wipf D."/>
            <person name="Zambonelli A."/>
            <person name="Paolocci F."/>
            <person name="Nowrousian M."/>
            <person name="Ottonello S."/>
            <person name="Baldrian P."/>
            <person name="Spatafora J.W."/>
            <person name="Henrissat B."/>
            <person name="Nagy L.G."/>
            <person name="Aury J.M."/>
            <person name="Wincker P."/>
            <person name="Grigoriev I.V."/>
            <person name="Bonfante P."/>
            <person name="Martin F.M."/>
        </authorList>
    </citation>
    <scope>NUCLEOTIDE SEQUENCE [LARGE SCALE GENOMIC DNA]</scope>
    <source>
        <strain evidence="1 2">120613-1</strain>
    </source>
</reference>
<proteinExistence type="predicted"/>
<sequence>IKPQNTYNMDKVGFPLGLGQSEHTLEVIRNPRENRELKYYLQSCTREFVTVIGEICADGTARNPTIILKAEEFIAE</sequence>
<evidence type="ECO:0000313" key="2">
    <source>
        <dbReference type="Proteomes" id="UP000276215"/>
    </source>
</evidence>
<keyword evidence="2" id="KW-1185">Reference proteome</keyword>
<evidence type="ECO:0000313" key="1">
    <source>
        <dbReference type="EMBL" id="RPA90718.1"/>
    </source>
</evidence>
<gene>
    <name evidence="1" type="ORF">L873DRAFT_1716911</name>
</gene>
<accession>A0A3N4J0X9</accession>
<dbReference type="Proteomes" id="UP000276215">
    <property type="component" value="Unassembled WGS sequence"/>
</dbReference>
<dbReference type="AlphaFoldDB" id="A0A3N4J0X9"/>
<dbReference type="OrthoDB" id="3940997at2759"/>